<dbReference type="Gene3D" id="2.60.120.10">
    <property type="entry name" value="Jelly Rolls"/>
    <property type="match status" value="1"/>
</dbReference>
<dbReference type="InterPro" id="IPR018490">
    <property type="entry name" value="cNMP-bd_dom_sf"/>
</dbReference>
<dbReference type="Proteomes" id="UP000633278">
    <property type="component" value="Unassembled WGS sequence"/>
</dbReference>
<proteinExistence type="predicted"/>
<dbReference type="Pfam" id="PF00027">
    <property type="entry name" value="cNMP_binding"/>
    <property type="match status" value="1"/>
</dbReference>
<evidence type="ECO:0000313" key="2">
    <source>
        <dbReference type="EMBL" id="GGG90025.1"/>
    </source>
</evidence>
<dbReference type="AlphaFoldDB" id="A0A917MBR1"/>
<dbReference type="InterPro" id="IPR000595">
    <property type="entry name" value="cNMP-bd_dom"/>
</dbReference>
<comment type="caution">
    <text evidence="2">The sequence shown here is derived from an EMBL/GenBank/DDBJ whole genome shotgun (WGS) entry which is preliminary data.</text>
</comment>
<dbReference type="InterPro" id="IPR014710">
    <property type="entry name" value="RmlC-like_jellyroll"/>
</dbReference>
<keyword evidence="3" id="KW-1185">Reference proteome</keyword>
<evidence type="ECO:0000259" key="1">
    <source>
        <dbReference type="PROSITE" id="PS50042"/>
    </source>
</evidence>
<protein>
    <submittedName>
        <fullName evidence="2">Cyclic nucleotide-binding protein</fullName>
    </submittedName>
</protein>
<gene>
    <name evidence="2" type="ORF">GCM10011416_03260</name>
</gene>
<dbReference type="PROSITE" id="PS50042">
    <property type="entry name" value="CNMP_BINDING_3"/>
    <property type="match status" value="1"/>
</dbReference>
<name>A0A917MBR1_9FLAO</name>
<reference evidence="2" key="1">
    <citation type="journal article" date="2014" name="Int. J. Syst. Evol. Microbiol.">
        <title>Complete genome sequence of Corynebacterium casei LMG S-19264T (=DSM 44701T), isolated from a smear-ripened cheese.</title>
        <authorList>
            <consortium name="US DOE Joint Genome Institute (JGI-PGF)"/>
            <person name="Walter F."/>
            <person name="Albersmeier A."/>
            <person name="Kalinowski J."/>
            <person name="Ruckert C."/>
        </authorList>
    </citation>
    <scope>NUCLEOTIDE SEQUENCE</scope>
    <source>
        <strain evidence="2">CGMCC 1.15763</strain>
    </source>
</reference>
<reference evidence="2" key="2">
    <citation type="submission" date="2020-09" db="EMBL/GenBank/DDBJ databases">
        <authorList>
            <person name="Sun Q."/>
            <person name="Zhou Y."/>
        </authorList>
    </citation>
    <scope>NUCLEOTIDE SEQUENCE</scope>
    <source>
        <strain evidence="2">CGMCC 1.15763</strain>
    </source>
</reference>
<evidence type="ECO:0000313" key="3">
    <source>
        <dbReference type="Proteomes" id="UP000633278"/>
    </source>
</evidence>
<organism evidence="2 3">
    <name type="scientific">Polaribacter pacificus</name>
    <dbReference type="NCBI Taxonomy" id="1775173"/>
    <lineage>
        <taxon>Bacteria</taxon>
        <taxon>Pseudomonadati</taxon>
        <taxon>Bacteroidota</taxon>
        <taxon>Flavobacteriia</taxon>
        <taxon>Flavobacteriales</taxon>
        <taxon>Flavobacteriaceae</taxon>
    </lineage>
</organism>
<accession>A0A917MBR1</accession>
<feature type="domain" description="Cyclic nucleotide-binding" evidence="1">
    <location>
        <begin position="12"/>
        <end position="60"/>
    </location>
</feature>
<dbReference type="SUPFAM" id="SSF51206">
    <property type="entry name" value="cAMP-binding domain-like"/>
    <property type="match status" value="1"/>
</dbReference>
<sequence>MLSTIIQKITEAYSNLSDETIATWKKDIKILELKKGTQLVKEGQLTNKLYFIYTGSAKAYHLKDGKLITDWFAFDNQFICAITGYFLRAPSEHCIELTEDSTVLEFEREKLTELSNTYHDFERLTRKVITKIMLQLQQRVVYLQFATAQERYEFLLKTYPKIEQQISLGDIASYIGITQETLSRLRAKK</sequence>
<dbReference type="CDD" id="cd00038">
    <property type="entry name" value="CAP_ED"/>
    <property type="match status" value="1"/>
</dbReference>
<dbReference type="EMBL" id="BMJW01000001">
    <property type="protein sequence ID" value="GGG90025.1"/>
    <property type="molecule type" value="Genomic_DNA"/>
</dbReference>